<evidence type="ECO:0000256" key="12">
    <source>
        <dbReference type="SAM" id="MobiDB-lite"/>
    </source>
</evidence>
<comment type="similarity">
    <text evidence="11">Belongs to the radical SAM superfamily. Lipoyl synthase family.</text>
</comment>
<keyword evidence="15" id="KW-1185">Reference proteome</keyword>
<feature type="domain" description="Radical SAM core" evidence="13">
    <location>
        <begin position="161"/>
        <end position="382"/>
    </location>
</feature>
<comment type="pathway">
    <text evidence="11">Protein modification; protein lipoylation via endogenous pathway; protein N(6)-(lipoyl)lysine from octanoyl-[acyl-carrier-protein]: step 2/2.</text>
</comment>
<evidence type="ECO:0000313" key="15">
    <source>
        <dbReference type="Proteomes" id="UP000223968"/>
    </source>
</evidence>
<dbReference type="FunFam" id="3.20.20.70:FF:000036">
    <property type="entry name" value="Lipoyl synthase, mitochondrial"/>
    <property type="match status" value="1"/>
</dbReference>
<evidence type="ECO:0000313" key="14">
    <source>
        <dbReference type="EMBL" id="PGH10565.1"/>
    </source>
</evidence>
<feature type="compositionally biased region" description="Low complexity" evidence="12">
    <location>
        <begin position="42"/>
        <end position="62"/>
    </location>
</feature>
<dbReference type="SFLD" id="SFLDS00029">
    <property type="entry name" value="Radical_SAM"/>
    <property type="match status" value="1"/>
</dbReference>
<keyword evidence="2 11" id="KW-0004">4Fe-4S</keyword>
<feature type="binding site" evidence="11">
    <location>
        <position position="185"/>
    </location>
    <ligand>
        <name>[4Fe-4S] cluster</name>
        <dbReference type="ChEBI" id="CHEBI:49883"/>
        <label>2</label>
        <note>4Fe-4S-S-AdoMet</note>
    </ligand>
</feature>
<evidence type="ECO:0000256" key="10">
    <source>
        <dbReference type="ARBA" id="ARBA00047326"/>
    </source>
</evidence>
<protein>
    <recommendedName>
        <fullName evidence="11">Lipoyl synthase, mitochondrial</fullName>
        <ecNumber evidence="11">2.8.1.8</ecNumber>
    </recommendedName>
    <alternativeName>
        <fullName evidence="11">Lipoate synthase</fullName>
        <shortName evidence="11">LS</shortName>
        <shortName evidence="11">Lip-syn</shortName>
    </alternativeName>
    <alternativeName>
        <fullName evidence="11">Lipoic acid synthase</fullName>
    </alternativeName>
</protein>
<dbReference type="GO" id="GO:0051539">
    <property type="term" value="F:4 iron, 4 sulfur cluster binding"/>
    <property type="evidence" value="ECO:0007669"/>
    <property type="project" value="UniProtKB-UniRule"/>
</dbReference>
<keyword evidence="3 11" id="KW-0808">Transferase</keyword>
<proteinExistence type="inferred from homology"/>
<evidence type="ECO:0000256" key="7">
    <source>
        <dbReference type="ARBA" id="ARBA00023004"/>
    </source>
</evidence>
<dbReference type="HAMAP" id="MF_00206">
    <property type="entry name" value="Lipoyl_synth"/>
    <property type="match status" value="1"/>
</dbReference>
<dbReference type="Pfam" id="PF04055">
    <property type="entry name" value="Radical_SAM"/>
    <property type="match status" value="1"/>
</dbReference>
<keyword evidence="8 11" id="KW-0411">Iron-sulfur</keyword>
<dbReference type="InterPro" id="IPR003698">
    <property type="entry name" value="Lipoyl_synth"/>
</dbReference>
<dbReference type="SFLD" id="SFLDF00271">
    <property type="entry name" value="lipoyl_synthase"/>
    <property type="match status" value="1"/>
</dbReference>
<dbReference type="CDD" id="cd01335">
    <property type="entry name" value="Radical_SAM"/>
    <property type="match status" value="1"/>
</dbReference>
<dbReference type="Pfam" id="PF16881">
    <property type="entry name" value="LIAS_N"/>
    <property type="match status" value="1"/>
</dbReference>
<evidence type="ECO:0000256" key="4">
    <source>
        <dbReference type="ARBA" id="ARBA00022691"/>
    </source>
</evidence>
<keyword evidence="6" id="KW-0809">Transit peptide</keyword>
<dbReference type="GO" id="GO:0016992">
    <property type="term" value="F:lipoate synthase activity"/>
    <property type="evidence" value="ECO:0007669"/>
    <property type="project" value="UniProtKB-UniRule"/>
</dbReference>
<dbReference type="NCBIfam" id="NF004019">
    <property type="entry name" value="PRK05481.1"/>
    <property type="match status" value="1"/>
</dbReference>
<keyword evidence="5 11" id="KW-0479">Metal-binding</keyword>
<dbReference type="EC" id="2.8.1.8" evidence="11"/>
<dbReference type="NCBIfam" id="TIGR00510">
    <property type="entry name" value="lipA"/>
    <property type="match status" value="1"/>
</dbReference>
<dbReference type="OrthoDB" id="3231at2759"/>
<dbReference type="STRING" id="1447875.A0A2B7XNQ1"/>
<dbReference type="GO" id="GO:0009249">
    <property type="term" value="P:protein lipoylation"/>
    <property type="evidence" value="ECO:0007669"/>
    <property type="project" value="UniProtKB-UniRule"/>
</dbReference>
<dbReference type="NCBIfam" id="NF009544">
    <property type="entry name" value="PRK12928.1"/>
    <property type="match status" value="1"/>
</dbReference>
<evidence type="ECO:0000256" key="3">
    <source>
        <dbReference type="ARBA" id="ARBA00022679"/>
    </source>
</evidence>
<dbReference type="PANTHER" id="PTHR10949:SF0">
    <property type="entry name" value="LIPOYL SYNTHASE, MITOCHONDRIAL"/>
    <property type="match status" value="1"/>
</dbReference>
<evidence type="ECO:0000256" key="5">
    <source>
        <dbReference type="ARBA" id="ARBA00022723"/>
    </source>
</evidence>
<evidence type="ECO:0000256" key="2">
    <source>
        <dbReference type="ARBA" id="ARBA00022485"/>
    </source>
</evidence>
<comment type="cofactor">
    <cofactor evidence="11">
        <name>[4Fe-4S] cluster</name>
        <dbReference type="ChEBI" id="CHEBI:49883"/>
    </cofactor>
    <text evidence="11">Binds 2 [4Fe-4S] clusters per subunit. One cluster is coordinated with 3 cysteines and an exchangeable S-adenosyl-L-methionine.</text>
</comment>
<dbReference type="SMART" id="SM00729">
    <property type="entry name" value="Elp3"/>
    <property type="match status" value="1"/>
</dbReference>
<keyword evidence="4 11" id="KW-0949">S-adenosyl-L-methionine</keyword>
<name>A0A2B7XNQ1_9EURO</name>
<dbReference type="InterPro" id="IPR058240">
    <property type="entry name" value="rSAM_sf"/>
</dbReference>
<feature type="binding site" evidence="11">
    <location>
        <position position="393"/>
    </location>
    <ligand>
        <name>[4Fe-4S] cluster</name>
        <dbReference type="ChEBI" id="CHEBI:49883"/>
        <label>1</label>
    </ligand>
</feature>
<accession>A0A2B7XNQ1</accession>
<evidence type="ECO:0000256" key="6">
    <source>
        <dbReference type="ARBA" id="ARBA00022946"/>
    </source>
</evidence>
<dbReference type="UniPathway" id="UPA00538">
    <property type="reaction ID" value="UER00593"/>
</dbReference>
<feature type="region of interest" description="Disordered" evidence="12">
    <location>
        <begin position="40"/>
        <end position="65"/>
    </location>
</feature>
<dbReference type="InterPro" id="IPR013785">
    <property type="entry name" value="Aldolase_TIM"/>
</dbReference>
<reference evidence="14 15" key="1">
    <citation type="submission" date="2017-10" db="EMBL/GenBank/DDBJ databases">
        <title>Comparative genomics in systemic dimorphic fungi from Ajellomycetaceae.</title>
        <authorList>
            <person name="Munoz J.F."/>
            <person name="Mcewen J.G."/>
            <person name="Clay O.K."/>
            <person name="Cuomo C.A."/>
        </authorList>
    </citation>
    <scope>NUCLEOTIDE SEQUENCE [LARGE SCALE GENOMIC DNA]</scope>
    <source>
        <strain evidence="14 15">UAMH5409</strain>
    </source>
</reference>
<keyword evidence="9 11" id="KW-0496">Mitochondrion</keyword>
<feature type="binding site" evidence="11">
    <location>
        <position position="158"/>
    </location>
    <ligand>
        <name>[4Fe-4S] cluster</name>
        <dbReference type="ChEBI" id="CHEBI:49883"/>
        <label>1</label>
    </ligand>
</feature>
<evidence type="ECO:0000259" key="13">
    <source>
        <dbReference type="PROSITE" id="PS51918"/>
    </source>
</evidence>
<dbReference type="EMBL" id="PDNB01000085">
    <property type="protein sequence ID" value="PGH10565.1"/>
    <property type="molecule type" value="Genomic_DNA"/>
</dbReference>
<evidence type="ECO:0000256" key="11">
    <source>
        <dbReference type="HAMAP-Rule" id="MF_03123"/>
    </source>
</evidence>
<dbReference type="InterPro" id="IPR007197">
    <property type="entry name" value="rSAM"/>
</dbReference>
<feature type="binding site" evidence="11">
    <location>
        <position position="178"/>
    </location>
    <ligand>
        <name>[4Fe-4S] cluster</name>
        <dbReference type="ChEBI" id="CHEBI:49883"/>
        <label>2</label>
        <note>4Fe-4S-S-AdoMet</note>
    </ligand>
</feature>
<feature type="binding site" evidence="11">
    <location>
        <position position="147"/>
    </location>
    <ligand>
        <name>[4Fe-4S] cluster</name>
        <dbReference type="ChEBI" id="CHEBI:49883"/>
        <label>1</label>
    </ligand>
</feature>
<dbReference type="GO" id="GO:0005739">
    <property type="term" value="C:mitochondrion"/>
    <property type="evidence" value="ECO:0007669"/>
    <property type="project" value="UniProtKB-SubCell"/>
</dbReference>
<evidence type="ECO:0000256" key="1">
    <source>
        <dbReference type="ARBA" id="ARBA00004173"/>
    </source>
</evidence>
<feature type="binding site" evidence="11">
    <location>
        <position position="182"/>
    </location>
    <ligand>
        <name>[4Fe-4S] cluster</name>
        <dbReference type="ChEBI" id="CHEBI:49883"/>
        <label>2</label>
        <note>4Fe-4S-S-AdoMet</note>
    </ligand>
</feature>
<dbReference type="PROSITE" id="PS51918">
    <property type="entry name" value="RADICAL_SAM"/>
    <property type="match status" value="1"/>
</dbReference>
<sequence length="432" mass="47204">MAASANRLRTLYSAHPSLSSLPSLPACAISTLHLVTSRSYATTTTPENPVSSPTSTTTNTTAPKRRATTFKDKLNAGPSFSDFVSGGNEPPLDPAEAYALKTALVGPPGKKKEITRLPSWLKTPIPDSKNYKKIKNDLRGLNLHTVCEEARCPNISDCWGGSSKSAATATIMLMGDTCTRGCRFCSVKTSRKPPPLDPHEPENTAEALSRWGLGYVVLTAVDRDDLADGGARHFAETVMKIKQKAPNMLVECLTGDYAGDVEMVALMAKSGLDVYAHNVETVEELTPFVRDRRASFQQSLRVLKAAKETRPELITKTSIMLGLGETEAQLWDTLKQLRGAGVDVVTFGQYMRPTKRHMAVHEYVTPDVFEMWRQRALEMGFLYCASGPLVRSSYKAGEAFIENVLKKRRGGSGAETTSREDVERLIAGEATQ</sequence>
<dbReference type="InterPro" id="IPR031691">
    <property type="entry name" value="LIAS_N"/>
</dbReference>
<keyword evidence="7 11" id="KW-0408">Iron</keyword>
<organism evidence="14 15">
    <name type="scientific">Helicocarpus griseus UAMH5409</name>
    <dbReference type="NCBI Taxonomy" id="1447875"/>
    <lineage>
        <taxon>Eukaryota</taxon>
        <taxon>Fungi</taxon>
        <taxon>Dikarya</taxon>
        <taxon>Ascomycota</taxon>
        <taxon>Pezizomycotina</taxon>
        <taxon>Eurotiomycetes</taxon>
        <taxon>Eurotiomycetidae</taxon>
        <taxon>Onygenales</taxon>
        <taxon>Ajellomycetaceae</taxon>
        <taxon>Helicocarpus</taxon>
    </lineage>
</organism>
<evidence type="ECO:0000256" key="9">
    <source>
        <dbReference type="ARBA" id="ARBA00023128"/>
    </source>
</evidence>
<dbReference type="SFLD" id="SFLDG01058">
    <property type="entry name" value="lipoyl_synthase_like"/>
    <property type="match status" value="1"/>
</dbReference>
<feature type="binding site" evidence="11">
    <location>
        <position position="152"/>
    </location>
    <ligand>
        <name>[4Fe-4S] cluster</name>
        <dbReference type="ChEBI" id="CHEBI:49883"/>
        <label>1</label>
    </ligand>
</feature>
<dbReference type="Proteomes" id="UP000223968">
    <property type="component" value="Unassembled WGS sequence"/>
</dbReference>
<gene>
    <name evidence="14" type="ORF">AJ79_05387</name>
</gene>
<dbReference type="Gene3D" id="3.20.20.70">
    <property type="entry name" value="Aldolase class I"/>
    <property type="match status" value="1"/>
</dbReference>
<evidence type="ECO:0000256" key="8">
    <source>
        <dbReference type="ARBA" id="ARBA00023014"/>
    </source>
</evidence>
<comment type="subcellular location">
    <subcellularLocation>
        <location evidence="1 11">Mitochondrion</location>
    </subcellularLocation>
</comment>
<dbReference type="PANTHER" id="PTHR10949">
    <property type="entry name" value="LIPOYL SYNTHASE"/>
    <property type="match status" value="1"/>
</dbReference>
<dbReference type="InterPro" id="IPR006638">
    <property type="entry name" value="Elp3/MiaA/NifB-like_rSAM"/>
</dbReference>
<comment type="caution">
    <text evidence="14">The sequence shown here is derived from an EMBL/GenBank/DDBJ whole genome shotgun (WGS) entry which is preliminary data.</text>
</comment>
<comment type="catalytic activity">
    <reaction evidence="10 11">
        <text>[[Fe-S] cluster scaffold protein carrying a second [4Fe-4S](2+) cluster] + N(6)-octanoyl-L-lysyl-[protein] + 2 oxidized [2Fe-2S]-[ferredoxin] + 2 S-adenosyl-L-methionine + 4 H(+) = [[Fe-S] cluster scaffold protein] + N(6)-[(R)-dihydrolipoyl]-L-lysyl-[protein] + 4 Fe(3+) + 2 hydrogen sulfide + 2 5'-deoxyadenosine + 2 L-methionine + 2 reduced [2Fe-2S]-[ferredoxin]</text>
        <dbReference type="Rhea" id="RHEA:16585"/>
        <dbReference type="Rhea" id="RHEA-COMP:9928"/>
        <dbReference type="Rhea" id="RHEA-COMP:10000"/>
        <dbReference type="Rhea" id="RHEA-COMP:10001"/>
        <dbReference type="Rhea" id="RHEA-COMP:10475"/>
        <dbReference type="Rhea" id="RHEA-COMP:14568"/>
        <dbReference type="Rhea" id="RHEA-COMP:14569"/>
        <dbReference type="ChEBI" id="CHEBI:15378"/>
        <dbReference type="ChEBI" id="CHEBI:17319"/>
        <dbReference type="ChEBI" id="CHEBI:29034"/>
        <dbReference type="ChEBI" id="CHEBI:29919"/>
        <dbReference type="ChEBI" id="CHEBI:33722"/>
        <dbReference type="ChEBI" id="CHEBI:33737"/>
        <dbReference type="ChEBI" id="CHEBI:33738"/>
        <dbReference type="ChEBI" id="CHEBI:57844"/>
        <dbReference type="ChEBI" id="CHEBI:59789"/>
        <dbReference type="ChEBI" id="CHEBI:78809"/>
        <dbReference type="ChEBI" id="CHEBI:83100"/>
        <dbReference type="EC" id="2.8.1.8"/>
    </reaction>
</comment>
<dbReference type="GO" id="GO:0046872">
    <property type="term" value="F:metal ion binding"/>
    <property type="evidence" value="ECO:0007669"/>
    <property type="project" value="UniProtKB-KW"/>
</dbReference>
<comment type="function">
    <text evidence="11">Catalyzes the radical-mediated insertion of two sulfur atoms into the C-6 and C-8 positions of the octanoyl moiety bound to the lipoyl domains of lipoate-dependent enzymes, thereby converting the octanoylated domains into lipoylated derivatives.</text>
</comment>
<dbReference type="AlphaFoldDB" id="A0A2B7XNQ1"/>
<dbReference type="SUPFAM" id="SSF102114">
    <property type="entry name" value="Radical SAM enzymes"/>
    <property type="match status" value="1"/>
</dbReference>